<protein>
    <submittedName>
        <fullName evidence="2">Uncharacterized protein</fullName>
    </submittedName>
</protein>
<evidence type="ECO:0000256" key="1">
    <source>
        <dbReference type="SAM" id="MobiDB-lite"/>
    </source>
</evidence>
<feature type="compositionally biased region" description="Pro residues" evidence="1">
    <location>
        <begin position="31"/>
        <end position="47"/>
    </location>
</feature>
<proteinExistence type="predicted"/>
<feature type="region of interest" description="Disordered" evidence="1">
    <location>
        <begin position="1"/>
        <end position="47"/>
    </location>
</feature>
<accession>A0A7Y9L176</accession>
<name>A0A7Y9L176_9ACTN</name>
<evidence type="ECO:0000313" key="2">
    <source>
        <dbReference type="EMBL" id="NYE44713.1"/>
    </source>
</evidence>
<gene>
    <name evidence="2" type="ORF">HEB29_005724</name>
</gene>
<dbReference type="Proteomes" id="UP000530403">
    <property type="component" value="Unassembled WGS sequence"/>
</dbReference>
<dbReference type="AlphaFoldDB" id="A0A7Y9L176"/>
<dbReference type="EMBL" id="JACCCF010000001">
    <property type="protein sequence ID" value="NYE44713.1"/>
    <property type="molecule type" value="Genomic_DNA"/>
</dbReference>
<reference evidence="2 3" key="1">
    <citation type="submission" date="2020-07" db="EMBL/GenBank/DDBJ databases">
        <title>Sequencing the genomes of 1000 actinobacteria strains.</title>
        <authorList>
            <person name="Klenk H.-P."/>
        </authorList>
    </citation>
    <scope>NUCLEOTIDE SEQUENCE [LARGE SCALE GENOMIC DNA]</scope>
    <source>
        <strain evidence="2 3">DSM 41455</strain>
    </source>
</reference>
<comment type="caution">
    <text evidence="2">The sequence shown here is derived from an EMBL/GenBank/DDBJ whole genome shotgun (WGS) entry which is preliminary data.</text>
</comment>
<sequence>MTGGQQTLQHPPAITVPLIHSQHPLLGTPPRRQPPAAPSPVSSLPPT</sequence>
<organism evidence="2 3">
    <name type="scientific">Streptomyces fulvorobeus</name>
    <dbReference type="NCBI Taxonomy" id="284028"/>
    <lineage>
        <taxon>Bacteria</taxon>
        <taxon>Bacillati</taxon>
        <taxon>Actinomycetota</taxon>
        <taxon>Actinomycetes</taxon>
        <taxon>Kitasatosporales</taxon>
        <taxon>Streptomycetaceae</taxon>
        <taxon>Streptomyces</taxon>
    </lineage>
</organism>
<evidence type="ECO:0000313" key="3">
    <source>
        <dbReference type="Proteomes" id="UP000530403"/>
    </source>
</evidence>